<reference evidence="9 10" key="1">
    <citation type="submission" date="2017-03" db="EMBL/GenBank/DDBJ databases">
        <title>Genome of the blue death feigning beetle - Asbolus verrucosus.</title>
        <authorList>
            <person name="Rider S.D."/>
        </authorList>
    </citation>
    <scope>NUCLEOTIDE SEQUENCE [LARGE SCALE GENOMIC DNA]</scope>
    <source>
        <strain evidence="9">Butters</strain>
        <tissue evidence="9">Head and leg muscle</tissue>
    </source>
</reference>
<dbReference type="OrthoDB" id="66881at2759"/>
<dbReference type="EC" id="1.-.-.-" evidence="8"/>
<keyword evidence="6 8" id="KW-0560">Oxidoreductase</keyword>
<keyword evidence="7 8" id="KW-0503">Monooxygenase</keyword>
<accession>A0A482W7E2</accession>
<comment type="cofactor">
    <cofactor evidence="1 8">
        <name>FAD</name>
        <dbReference type="ChEBI" id="CHEBI:57692"/>
    </cofactor>
</comment>
<dbReference type="FunFam" id="3.50.50.60:FF:000138">
    <property type="entry name" value="Flavin-containing monooxygenase"/>
    <property type="match status" value="2"/>
</dbReference>
<keyword evidence="4 8" id="KW-0274">FAD</keyword>
<dbReference type="SUPFAM" id="SSF51905">
    <property type="entry name" value="FAD/NAD(P)-binding domain"/>
    <property type="match status" value="4"/>
</dbReference>
<dbReference type="STRING" id="1661398.A0A482W7E2"/>
<proteinExistence type="inferred from homology"/>
<dbReference type="InterPro" id="IPR050346">
    <property type="entry name" value="FMO-like"/>
</dbReference>
<evidence type="ECO:0000256" key="8">
    <source>
        <dbReference type="RuleBase" id="RU361177"/>
    </source>
</evidence>
<dbReference type="AlphaFoldDB" id="A0A482W7E2"/>
<evidence type="ECO:0000256" key="7">
    <source>
        <dbReference type="ARBA" id="ARBA00023033"/>
    </source>
</evidence>
<organism evidence="9 10">
    <name type="scientific">Asbolus verrucosus</name>
    <name type="common">Desert ironclad beetle</name>
    <dbReference type="NCBI Taxonomy" id="1661398"/>
    <lineage>
        <taxon>Eukaryota</taxon>
        <taxon>Metazoa</taxon>
        <taxon>Ecdysozoa</taxon>
        <taxon>Arthropoda</taxon>
        <taxon>Hexapoda</taxon>
        <taxon>Insecta</taxon>
        <taxon>Pterygota</taxon>
        <taxon>Neoptera</taxon>
        <taxon>Endopterygota</taxon>
        <taxon>Coleoptera</taxon>
        <taxon>Polyphaga</taxon>
        <taxon>Cucujiformia</taxon>
        <taxon>Tenebrionidae</taxon>
        <taxon>Pimeliinae</taxon>
        <taxon>Asbolus</taxon>
    </lineage>
</organism>
<gene>
    <name evidence="9" type="ORF">BDFB_008654</name>
</gene>
<dbReference type="GO" id="GO:0050661">
    <property type="term" value="F:NADP binding"/>
    <property type="evidence" value="ECO:0007669"/>
    <property type="project" value="InterPro"/>
</dbReference>
<keyword evidence="10" id="KW-1185">Reference proteome</keyword>
<evidence type="ECO:0000313" key="10">
    <source>
        <dbReference type="Proteomes" id="UP000292052"/>
    </source>
</evidence>
<evidence type="ECO:0000256" key="1">
    <source>
        <dbReference type="ARBA" id="ARBA00001974"/>
    </source>
</evidence>
<name>A0A482W7E2_ASBVE</name>
<evidence type="ECO:0000256" key="3">
    <source>
        <dbReference type="ARBA" id="ARBA00022630"/>
    </source>
</evidence>
<evidence type="ECO:0000256" key="4">
    <source>
        <dbReference type="ARBA" id="ARBA00022827"/>
    </source>
</evidence>
<dbReference type="GO" id="GO:0004499">
    <property type="term" value="F:N,N-dimethylaniline monooxygenase activity"/>
    <property type="evidence" value="ECO:0007669"/>
    <property type="project" value="InterPro"/>
</dbReference>
<dbReference type="InterPro" id="IPR036188">
    <property type="entry name" value="FAD/NAD-bd_sf"/>
</dbReference>
<dbReference type="PANTHER" id="PTHR23023">
    <property type="entry name" value="DIMETHYLANILINE MONOOXYGENASE"/>
    <property type="match status" value="1"/>
</dbReference>
<dbReference type="EMBL" id="QDEB01020244">
    <property type="protein sequence ID" value="RZC41100.1"/>
    <property type="molecule type" value="Genomic_DNA"/>
</dbReference>
<dbReference type="Proteomes" id="UP000292052">
    <property type="component" value="Unassembled WGS sequence"/>
</dbReference>
<dbReference type="GO" id="GO:0050660">
    <property type="term" value="F:flavin adenine dinucleotide binding"/>
    <property type="evidence" value="ECO:0007669"/>
    <property type="project" value="InterPro"/>
</dbReference>
<comment type="similarity">
    <text evidence="2 8">Belongs to the FMO family.</text>
</comment>
<keyword evidence="3 8" id="KW-0285">Flavoprotein</keyword>
<dbReference type="PRINTS" id="PR00370">
    <property type="entry name" value="FMOXYGENASE"/>
</dbReference>
<comment type="caution">
    <text evidence="9">The sequence shown here is derived from an EMBL/GenBank/DDBJ whole genome shotgun (WGS) entry which is preliminary data.</text>
</comment>
<evidence type="ECO:0000256" key="2">
    <source>
        <dbReference type="ARBA" id="ARBA00009183"/>
    </source>
</evidence>
<dbReference type="InterPro" id="IPR020946">
    <property type="entry name" value="Flavin_mOase-like"/>
</dbReference>
<dbReference type="Pfam" id="PF00743">
    <property type="entry name" value="FMO-like"/>
    <property type="match status" value="4"/>
</dbReference>
<dbReference type="InterPro" id="IPR000960">
    <property type="entry name" value="Flavin_mOase"/>
</dbReference>
<evidence type="ECO:0000313" key="9">
    <source>
        <dbReference type="EMBL" id="RZC41100.1"/>
    </source>
</evidence>
<evidence type="ECO:0000256" key="5">
    <source>
        <dbReference type="ARBA" id="ARBA00022857"/>
    </source>
</evidence>
<keyword evidence="5" id="KW-0521">NADP</keyword>
<protein>
    <recommendedName>
        <fullName evidence="8">Flavin-containing monooxygenase</fullName>
        <ecNumber evidence="8">1.-.-.-</ecNumber>
    </recommendedName>
</protein>
<sequence>MRVAIIGAGAAGLASARQAVGEGVECEVLEMAAELGGTWVYTDDVGKDRYGFPVYSAMYKGLRTNLPKEVMGYPDFPIPEQNKSYLTQAEILEFLNLYADHFNIRQFIRFNRMVAEIRPFEDKWQIKSIDKPTRNEIIDVYDAVMICNGHYNDPIIPKFPGEEKFKGKIGHSHQYRSPEPFKNQRILVVGAGPSGLDLALHMSSVAKYVVLSHHTKEAVNTEYPSNVSKKPDVLRIKDAEEVEFVDGSCCRFDTIFYCTGYKYNFPFLHESCGVTVDENHIQPLYKHMIHIERPSMCFIGIPFNVCAFQMFDLQARFFCKYLAGSMSLPTPCMMRMDTEKDMQNRWSKGYTKRQAHLMGPDQLSYYEDLAAAANTSPIAPVIVKLRDESVKRLYDDLLNFREDRYKIVNKETFVKYGFPIYSAMYKDLRTNLPKEVMNYPDFYFPEQERSYLTQPKVLDFLNQYADHFNLKRLIRFNRMVTDIRPFGDQWQIKSIDKPTKKEIVNIYDAVMVCNGHNNEPFIAKIPGEENFKGKISHSRQYRSPEEYTDQRVLIIGGGPSGLDIVYLISSVAQHVVLSHHSELATLSKFPSNVTKKPDVSQIKDNGEVEFIDNSCERFDAIMYCTGYKYNYPFLHDSCGVTVDNNWVKPFYKHMINIDRPTMCFIGIPTYVCAFQLCDLQARFFCKYLKGTMSLPSSEDMRMEMDKDMQNRWAKGYSKKKAHYMGPDQQDYYDDLATTANITPIPPVIVKLWHECLKRIFDDIQNFREDNYKIIDNENFIRI</sequence>
<evidence type="ECO:0000256" key="6">
    <source>
        <dbReference type="ARBA" id="ARBA00023002"/>
    </source>
</evidence>
<dbReference type="Gene3D" id="3.50.50.60">
    <property type="entry name" value="FAD/NAD(P)-binding domain"/>
    <property type="match status" value="4"/>
</dbReference>